<reference evidence="1 2" key="1">
    <citation type="journal article" date="2019" name="Int. J. Syst. Evol. Microbiol.">
        <title>The Global Catalogue of Microorganisms (GCM) 10K type strain sequencing project: providing services to taxonomists for standard genome sequencing and annotation.</title>
        <authorList>
            <consortium name="The Broad Institute Genomics Platform"/>
            <consortium name="The Broad Institute Genome Sequencing Center for Infectious Disease"/>
            <person name="Wu L."/>
            <person name="Ma J."/>
        </authorList>
    </citation>
    <scope>NUCLEOTIDE SEQUENCE [LARGE SCALE GENOMIC DNA]</scope>
    <source>
        <strain evidence="1 2">JCM 12928</strain>
    </source>
</reference>
<keyword evidence="2" id="KW-1185">Reference proteome</keyword>
<organism evidence="1 2">
    <name type="scientific">Brevundimonas kwangchunensis</name>
    <dbReference type="NCBI Taxonomy" id="322163"/>
    <lineage>
        <taxon>Bacteria</taxon>
        <taxon>Pseudomonadati</taxon>
        <taxon>Pseudomonadota</taxon>
        <taxon>Alphaproteobacteria</taxon>
        <taxon>Caulobacterales</taxon>
        <taxon>Caulobacteraceae</taxon>
        <taxon>Brevundimonas</taxon>
    </lineage>
</organism>
<gene>
    <name evidence="1" type="ORF">GCM10009422_02630</name>
</gene>
<dbReference type="Proteomes" id="UP001501352">
    <property type="component" value="Unassembled WGS sequence"/>
</dbReference>
<evidence type="ECO:0000313" key="2">
    <source>
        <dbReference type="Proteomes" id="UP001501352"/>
    </source>
</evidence>
<protein>
    <submittedName>
        <fullName evidence="1">Uncharacterized protein</fullName>
    </submittedName>
</protein>
<comment type="caution">
    <text evidence="1">The sequence shown here is derived from an EMBL/GenBank/DDBJ whole genome shotgun (WGS) entry which is preliminary data.</text>
</comment>
<dbReference type="EMBL" id="BAAAGA010000001">
    <property type="protein sequence ID" value="GAA0611226.1"/>
    <property type="molecule type" value="Genomic_DNA"/>
</dbReference>
<accession>A0ABN1GH22</accession>
<evidence type="ECO:0000313" key="1">
    <source>
        <dbReference type="EMBL" id="GAA0611226.1"/>
    </source>
</evidence>
<name>A0ABN1GH22_9CAUL</name>
<proteinExistence type="predicted"/>
<sequence>MWASRPPIITYRQKSDIGYVGSQAVSPNASGHPIKVKVCAAVEWPYPDVLKLTVHDIHPIGSERD</sequence>